<reference evidence="1 2" key="1">
    <citation type="journal article" date="2018" name="Nat. Biotechnol.">
        <title>A standardized bacterial taxonomy based on genome phylogeny substantially revises the tree of life.</title>
        <authorList>
            <person name="Parks D.H."/>
            <person name="Chuvochina M."/>
            <person name="Waite D.W."/>
            <person name="Rinke C."/>
            <person name="Skarshewski A."/>
            <person name="Chaumeil P.A."/>
            <person name="Hugenholtz P."/>
        </authorList>
    </citation>
    <scope>NUCLEOTIDE SEQUENCE [LARGE SCALE GENOMIC DNA]</scope>
    <source>
        <strain evidence="1">UBA9375</strain>
    </source>
</reference>
<comment type="caution">
    <text evidence="1">The sequence shown here is derived from an EMBL/GenBank/DDBJ whole genome shotgun (WGS) entry which is preliminary data.</text>
</comment>
<dbReference type="Proteomes" id="UP000263642">
    <property type="component" value="Unassembled WGS sequence"/>
</dbReference>
<evidence type="ECO:0000313" key="1">
    <source>
        <dbReference type="EMBL" id="HCO26476.1"/>
    </source>
</evidence>
<dbReference type="EMBL" id="DQAY01000162">
    <property type="protein sequence ID" value="HCO26476.1"/>
    <property type="molecule type" value="Genomic_DNA"/>
</dbReference>
<protein>
    <submittedName>
        <fullName evidence="1">Uncharacterized protein</fullName>
    </submittedName>
</protein>
<sequence>MKIDQEYPQWDEFVTLTSTEVLMPIDTTFAQEDWKGFNKALNNPEFKAALDAFEKSELPSHFATDERAKAKADAVADYRECIKLAGSNGNTKQIKEAYESARQNLNKVAAPIKN</sequence>
<name>A0A3D3RCZ6_9PLAN</name>
<gene>
    <name evidence="1" type="ORF">DIT97_26965</name>
</gene>
<evidence type="ECO:0000313" key="2">
    <source>
        <dbReference type="Proteomes" id="UP000263642"/>
    </source>
</evidence>
<proteinExistence type="predicted"/>
<organism evidence="1 2">
    <name type="scientific">Gimesia maris</name>
    <dbReference type="NCBI Taxonomy" id="122"/>
    <lineage>
        <taxon>Bacteria</taxon>
        <taxon>Pseudomonadati</taxon>
        <taxon>Planctomycetota</taxon>
        <taxon>Planctomycetia</taxon>
        <taxon>Planctomycetales</taxon>
        <taxon>Planctomycetaceae</taxon>
        <taxon>Gimesia</taxon>
    </lineage>
</organism>
<dbReference type="AlphaFoldDB" id="A0A3D3RCZ6"/>
<accession>A0A3D3RCZ6</accession>